<reference evidence="3 4" key="1">
    <citation type="journal article" date="2018" name="Proc. Natl. Acad. Sci. U.S.A.">
        <title>Draft genome sequence of Camellia sinensis var. sinensis provides insights into the evolution of the tea genome and tea quality.</title>
        <authorList>
            <person name="Wei C."/>
            <person name="Yang H."/>
            <person name="Wang S."/>
            <person name="Zhao J."/>
            <person name="Liu C."/>
            <person name="Gao L."/>
            <person name="Xia E."/>
            <person name="Lu Y."/>
            <person name="Tai Y."/>
            <person name="She G."/>
            <person name="Sun J."/>
            <person name="Cao H."/>
            <person name="Tong W."/>
            <person name="Gao Q."/>
            <person name="Li Y."/>
            <person name="Deng W."/>
            <person name="Jiang X."/>
            <person name="Wang W."/>
            <person name="Chen Q."/>
            <person name="Zhang S."/>
            <person name="Li H."/>
            <person name="Wu J."/>
            <person name="Wang P."/>
            <person name="Li P."/>
            <person name="Shi C."/>
            <person name="Zheng F."/>
            <person name="Jian J."/>
            <person name="Huang B."/>
            <person name="Shan D."/>
            <person name="Shi M."/>
            <person name="Fang C."/>
            <person name="Yue Y."/>
            <person name="Li F."/>
            <person name="Li D."/>
            <person name="Wei S."/>
            <person name="Han B."/>
            <person name="Jiang C."/>
            <person name="Yin Y."/>
            <person name="Xia T."/>
            <person name="Zhang Z."/>
            <person name="Bennetzen J.L."/>
            <person name="Zhao S."/>
            <person name="Wan X."/>
        </authorList>
    </citation>
    <scope>NUCLEOTIDE SEQUENCE [LARGE SCALE GENOMIC DNA]</scope>
    <source>
        <strain evidence="4">cv. Shuchazao</strain>
        <tissue evidence="3">Leaf</tissue>
    </source>
</reference>
<dbReference type="PANTHER" id="PTHR31407:SF17">
    <property type="entry name" value="PSBP DOMAIN-CONTAINING PROTEIN 3, CHLOROPLASTIC"/>
    <property type="match status" value="1"/>
</dbReference>
<protein>
    <recommendedName>
        <fullName evidence="2">PsbP C-terminal domain-containing protein</fullName>
    </recommendedName>
</protein>
<dbReference type="InterPro" id="IPR002683">
    <property type="entry name" value="PsbP_C"/>
</dbReference>
<evidence type="ECO:0000313" key="3">
    <source>
        <dbReference type="EMBL" id="THG12808.1"/>
    </source>
</evidence>
<dbReference type="EMBL" id="SDRB02006326">
    <property type="protein sequence ID" value="THG12808.1"/>
    <property type="molecule type" value="Genomic_DNA"/>
</dbReference>
<feature type="chain" id="PRO_5020903473" description="PsbP C-terminal domain-containing protein" evidence="1">
    <location>
        <begin position="19"/>
        <end position="328"/>
    </location>
</feature>
<dbReference type="GO" id="GO:0009654">
    <property type="term" value="C:photosystem II oxygen evolving complex"/>
    <property type="evidence" value="ECO:0007669"/>
    <property type="project" value="InterPro"/>
</dbReference>
<evidence type="ECO:0000256" key="1">
    <source>
        <dbReference type="SAM" id="SignalP"/>
    </source>
</evidence>
<name>A0A4S4E9J6_CAMSN</name>
<evidence type="ECO:0000259" key="2">
    <source>
        <dbReference type="Pfam" id="PF01789"/>
    </source>
</evidence>
<dbReference type="InterPro" id="IPR016123">
    <property type="entry name" value="Mog1/PsbP_a/b/a-sand"/>
</dbReference>
<dbReference type="Proteomes" id="UP000306102">
    <property type="component" value="Unassembled WGS sequence"/>
</dbReference>
<evidence type="ECO:0000313" key="4">
    <source>
        <dbReference type="Proteomes" id="UP000306102"/>
    </source>
</evidence>
<keyword evidence="1" id="KW-0732">Signal</keyword>
<dbReference type="STRING" id="542762.A0A4S4E9J6"/>
<proteinExistence type="predicted"/>
<dbReference type="Pfam" id="PF01789">
    <property type="entry name" value="PsbP"/>
    <property type="match status" value="1"/>
</dbReference>
<dbReference type="Gene3D" id="3.40.1000.10">
    <property type="entry name" value="Mog1/PsbP, alpha/beta/alpha sandwich"/>
    <property type="match status" value="1"/>
</dbReference>
<accession>A0A4S4E9J6</accession>
<organism evidence="3 4">
    <name type="scientific">Camellia sinensis var. sinensis</name>
    <name type="common">China tea</name>
    <dbReference type="NCBI Taxonomy" id="542762"/>
    <lineage>
        <taxon>Eukaryota</taxon>
        <taxon>Viridiplantae</taxon>
        <taxon>Streptophyta</taxon>
        <taxon>Embryophyta</taxon>
        <taxon>Tracheophyta</taxon>
        <taxon>Spermatophyta</taxon>
        <taxon>Magnoliopsida</taxon>
        <taxon>eudicotyledons</taxon>
        <taxon>Gunneridae</taxon>
        <taxon>Pentapetalae</taxon>
        <taxon>asterids</taxon>
        <taxon>Ericales</taxon>
        <taxon>Theaceae</taxon>
        <taxon>Camellia</taxon>
    </lineage>
</organism>
<feature type="domain" description="PsbP C-terminal" evidence="2">
    <location>
        <begin position="132"/>
        <end position="245"/>
    </location>
</feature>
<dbReference type="PANTHER" id="PTHR31407">
    <property type="match status" value="1"/>
</dbReference>
<dbReference type="SUPFAM" id="SSF55724">
    <property type="entry name" value="Mog1p/PsbP-like"/>
    <property type="match status" value="1"/>
</dbReference>
<keyword evidence="4" id="KW-1185">Reference proteome</keyword>
<dbReference type="GO" id="GO:0019898">
    <property type="term" value="C:extrinsic component of membrane"/>
    <property type="evidence" value="ECO:0007669"/>
    <property type="project" value="InterPro"/>
</dbReference>
<feature type="signal peptide" evidence="1">
    <location>
        <begin position="1"/>
        <end position="18"/>
    </location>
</feature>
<dbReference type="GO" id="GO:0005509">
    <property type="term" value="F:calcium ion binding"/>
    <property type="evidence" value="ECO:0007669"/>
    <property type="project" value="InterPro"/>
</dbReference>
<dbReference type="AlphaFoldDB" id="A0A4S4E9J6"/>
<sequence>MACLQSVWCLHSLPSTAAAPLPHRESPKTPPITLNLIVALRLFSKSKRLQVISCGNNHDLHQNPWFISFKFTPFIGVEYQSGTQRRQVLFQTVLAAFSFPPILSLALADSDTPGDFRLYADEANKFKIMIPQVTVVITGLGADFTRLESFGKVDAFAENLVSGLDRSWQRPPGVRAKLIDSKTANGLYYIEYTLQNPGQSCRHLISVLGIANNGWYNRLYTVTGQFVDEDSEKYGSKIEKLSDSLISLLWWPGSFPFLLSTSALIAATCPIEVKFTKGSKALNDVCILAEDFHAPGASCLEDTKRRLDCGIFTLCFTFVIPSLSCNSS</sequence>
<dbReference type="GO" id="GO:0015979">
    <property type="term" value="P:photosynthesis"/>
    <property type="evidence" value="ECO:0007669"/>
    <property type="project" value="InterPro"/>
</dbReference>
<comment type="caution">
    <text evidence="3">The sequence shown here is derived from an EMBL/GenBank/DDBJ whole genome shotgun (WGS) entry which is preliminary data.</text>
</comment>
<gene>
    <name evidence="3" type="ORF">TEA_023549</name>
</gene>